<evidence type="ECO:0000313" key="3">
    <source>
        <dbReference type="Proteomes" id="UP000749646"/>
    </source>
</evidence>
<dbReference type="AlphaFoldDB" id="A0A9P6MA24"/>
<dbReference type="Proteomes" id="UP000749646">
    <property type="component" value="Unassembled WGS sequence"/>
</dbReference>
<dbReference type="GO" id="GO:0003676">
    <property type="term" value="F:nucleic acid binding"/>
    <property type="evidence" value="ECO:0007669"/>
    <property type="project" value="InterPro"/>
</dbReference>
<comment type="caution">
    <text evidence="2">The sequence shown here is derived from an EMBL/GenBank/DDBJ whole genome shotgun (WGS) entry which is preliminary data.</text>
</comment>
<reference evidence="2" key="1">
    <citation type="journal article" date="2020" name="Fungal Divers.">
        <title>Resolving the Mortierellaceae phylogeny through synthesis of multi-gene phylogenetics and phylogenomics.</title>
        <authorList>
            <person name="Vandepol N."/>
            <person name="Liber J."/>
            <person name="Desiro A."/>
            <person name="Na H."/>
            <person name="Kennedy M."/>
            <person name="Barry K."/>
            <person name="Grigoriev I.V."/>
            <person name="Miller A.N."/>
            <person name="O'Donnell K."/>
            <person name="Stajich J.E."/>
            <person name="Bonito G."/>
        </authorList>
    </citation>
    <scope>NUCLEOTIDE SEQUENCE</scope>
    <source>
        <strain evidence="2">MES-2147</strain>
    </source>
</reference>
<sequence length="541" mass="60311">MEEAKVPRVRDLPPVFLASTPEQADQAMELFTEYYKAVNGPSGPGPVGFDTENRLWCVPAFLEDSEQLLAGVAAAGDGRFLQQSYGVSTKGIISLETLAQRKKILAKSLQQLDLMYGRPGREVVKTKALLTWDWDKEILDPRWIWYAAKDAFAGVAIYENIHQNKLKDGYMPSVLLHPMTEAEEASDLFGFISRCPSVGLGKISTLGAIETIIDQGYARFHKVYQPEERTDQTQKYLRRFIKDGRIVLLGGKDLEQSTISKDERVKITGRRLSSLITTPEGLDVLSPYFNDRKIDLATLPKVGISLPKTDYPEEINDRDTMDLRMIELEEAARKHLEGICLTDSSKDEQDNMKWATLNKTSLDHGEAGLIWDGLVDRLVNRGVLLNRNGLWMVDPRIEDKCLEVVPRQPFTPSWALLPQLSPNAEGEEKDDNKILMPLVFPSKNSKADESDIHLSGDTSGDINKPVTDIPATTATASSTIVELTVEEDMHVEVDMPVKGDMNVEEDLAVLGDLSVEGDPPVDGDLRKDDSTELNKEDMPKA</sequence>
<evidence type="ECO:0000256" key="1">
    <source>
        <dbReference type="SAM" id="MobiDB-lite"/>
    </source>
</evidence>
<organism evidence="2 3">
    <name type="scientific">Modicella reniformis</name>
    <dbReference type="NCBI Taxonomy" id="1440133"/>
    <lineage>
        <taxon>Eukaryota</taxon>
        <taxon>Fungi</taxon>
        <taxon>Fungi incertae sedis</taxon>
        <taxon>Mucoromycota</taxon>
        <taxon>Mortierellomycotina</taxon>
        <taxon>Mortierellomycetes</taxon>
        <taxon>Mortierellales</taxon>
        <taxon>Mortierellaceae</taxon>
        <taxon>Modicella</taxon>
    </lineage>
</organism>
<dbReference type="EMBL" id="JAAAHW010003428">
    <property type="protein sequence ID" value="KAF9983958.1"/>
    <property type="molecule type" value="Genomic_DNA"/>
</dbReference>
<proteinExistence type="predicted"/>
<keyword evidence="3" id="KW-1185">Reference proteome</keyword>
<feature type="region of interest" description="Disordered" evidence="1">
    <location>
        <begin position="512"/>
        <end position="541"/>
    </location>
</feature>
<dbReference type="InterPro" id="IPR036397">
    <property type="entry name" value="RNaseH_sf"/>
</dbReference>
<name>A0A9P6MA24_9FUNG</name>
<dbReference type="InterPro" id="IPR012337">
    <property type="entry name" value="RNaseH-like_sf"/>
</dbReference>
<protein>
    <submittedName>
        <fullName evidence="2">Uncharacterized protein</fullName>
    </submittedName>
</protein>
<dbReference type="SUPFAM" id="SSF53098">
    <property type="entry name" value="Ribonuclease H-like"/>
    <property type="match status" value="1"/>
</dbReference>
<accession>A0A9P6MA24</accession>
<evidence type="ECO:0000313" key="2">
    <source>
        <dbReference type="EMBL" id="KAF9983958.1"/>
    </source>
</evidence>
<dbReference type="OrthoDB" id="1920326at2759"/>
<feature type="compositionally biased region" description="Basic and acidic residues" evidence="1">
    <location>
        <begin position="445"/>
        <end position="454"/>
    </location>
</feature>
<gene>
    <name evidence="2" type="ORF">BGZ65_001218</name>
</gene>
<dbReference type="Gene3D" id="3.30.420.10">
    <property type="entry name" value="Ribonuclease H-like superfamily/Ribonuclease H"/>
    <property type="match status" value="1"/>
</dbReference>
<feature type="region of interest" description="Disordered" evidence="1">
    <location>
        <begin position="445"/>
        <end position="466"/>
    </location>
</feature>
<feature type="compositionally biased region" description="Basic and acidic residues" evidence="1">
    <location>
        <begin position="523"/>
        <end position="541"/>
    </location>
</feature>